<protein>
    <submittedName>
        <fullName evidence="1">9571_t:CDS:1</fullName>
    </submittedName>
</protein>
<evidence type="ECO:0000313" key="1">
    <source>
        <dbReference type="EMBL" id="CAG8521512.1"/>
    </source>
</evidence>
<reference evidence="1" key="1">
    <citation type="submission" date="2021-06" db="EMBL/GenBank/DDBJ databases">
        <authorList>
            <person name="Kallberg Y."/>
            <person name="Tangrot J."/>
            <person name="Rosling A."/>
        </authorList>
    </citation>
    <scope>NUCLEOTIDE SEQUENCE</scope>
    <source>
        <strain evidence="1">CL356</strain>
    </source>
</reference>
<dbReference type="Proteomes" id="UP000789525">
    <property type="component" value="Unassembled WGS sequence"/>
</dbReference>
<proteinExistence type="predicted"/>
<comment type="caution">
    <text evidence="1">The sequence shown here is derived from an EMBL/GenBank/DDBJ whole genome shotgun (WGS) entry which is preliminary data.</text>
</comment>
<accession>A0ACA9LC45</accession>
<sequence>MELSQRQRALTSELQSIEEDITRLQVLKRDLNVELQKVKQELETHTTAGHHNALPLNNGASGGQAGKERNNTNGHSSHNKVGLVDYFSTFEWSGELRKRMQQVFGFEQFRLCQEG</sequence>
<gene>
    <name evidence="1" type="ORF">ACOLOM_LOCUS3679</name>
</gene>
<name>A0ACA9LC45_9GLOM</name>
<dbReference type="EMBL" id="CAJVPT010005563">
    <property type="protein sequence ID" value="CAG8521512.1"/>
    <property type="molecule type" value="Genomic_DNA"/>
</dbReference>
<keyword evidence="2" id="KW-1185">Reference proteome</keyword>
<evidence type="ECO:0000313" key="2">
    <source>
        <dbReference type="Proteomes" id="UP000789525"/>
    </source>
</evidence>
<organism evidence="1 2">
    <name type="scientific">Acaulospora colombiana</name>
    <dbReference type="NCBI Taxonomy" id="27376"/>
    <lineage>
        <taxon>Eukaryota</taxon>
        <taxon>Fungi</taxon>
        <taxon>Fungi incertae sedis</taxon>
        <taxon>Mucoromycota</taxon>
        <taxon>Glomeromycotina</taxon>
        <taxon>Glomeromycetes</taxon>
        <taxon>Diversisporales</taxon>
        <taxon>Acaulosporaceae</taxon>
        <taxon>Acaulospora</taxon>
    </lineage>
</organism>